<accession>A0AA96RGJ0</accession>
<dbReference type="AlphaFoldDB" id="A0AA96RGJ0"/>
<dbReference type="InterPro" id="IPR004821">
    <property type="entry name" value="Cyt_trans-like"/>
</dbReference>
<dbReference type="RefSeq" id="WP_315606165.1">
    <property type="nucleotide sequence ID" value="NZ_CP130318.1"/>
</dbReference>
<name>A0AA96RGJ0_9BACL</name>
<dbReference type="PANTHER" id="PTHR37512">
    <property type="entry name" value="TRIFUNCTIONAL NAD BIOSYNTHESIS/REGULATOR PROTEIN NADR"/>
    <property type="match status" value="1"/>
</dbReference>
<evidence type="ECO:0000259" key="2">
    <source>
        <dbReference type="Pfam" id="PF13521"/>
    </source>
</evidence>
<dbReference type="Pfam" id="PF01467">
    <property type="entry name" value="CTP_transf_like"/>
    <property type="match status" value="1"/>
</dbReference>
<dbReference type="Proteomes" id="UP001305702">
    <property type="component" value="Chromosome"/>
</dbReference>
<evidence type="ECO:0000259" key="1">
    <source>
        <dbReference type="Pfam" id="PF01467"/>
    </source>
</evidence>
<protein>
    <submittedName>
        <fullName evidence="3">AAA family ATPase</fullName>
    </submittedName>
</protein>
<dbReference type="SUPFAM" id="SSF52540">
    <property type="entry name" value="P-loop containing nucleoside triphosphate hydrolases"/>
    <property type="match status" value="1"/>
</dbReference>
<feature type="domain" description="NadR/Ttd14 AAA" evidence="2">
    <location>
        <begin position="158"/>
        <end position="315"/>
    </location>
</feature>
<feature type="domain" description="Cytidyltransferase-like" evidence="1">
    <location>
        <begin position="8"/>
        <end position="137"/>
    </location>
</feature>
<reference evidence="3 4" key="1">
    <citation type="submission" date="2022-02" db="EMBL/GenBank/DDBJ databases">
        <title>Paenibacillus sp. MBLB1776 Whole Genome Shotgun Sequencing.</title>
        <authorList>
            <person name="Hwang C.Y."/>
            <person name="Cho E.-S."/>
            <person name="Seo M.-J."/>
        </authorList>
    </citation>
    <scope>NUCLEOTIDE SEQUENCE [LARGE SCALE GENOMIC DNA]</scope>
    <source>
        <strain evidence="3 4">MBLB1776</strain>
    </source>
</reference>
<evidence type="ECO:0000313" key="4">
    <source>
        <dbReference type="Proteomes" id="UP001305702"/>
    </source>
</evidence>
<dbReference type="Gene3D" id="3.40.50.620">
    <property type="entry name" value="HUPs"/>
    <property type="match status" value="1"/>
</dbReference>
<dbReference type="PANTHER" id="PTHR37512:SF1">
    <property type="entry name" value="NADR_TTD14 AAA DOMAIN-CONTAINING PROTEIN"/>
    <property type="match status" value="1"/>
</dbReference>
<dbReference type="InterPro" id="IPR027417">
    <property type="entry name" value="P-loop_NTPase"/>
</dbReference>
<organism evidence="3 4">
    <name type="scientific">Paenibacillus aurantius</name>
    <dbReference type="NCBI Taxonomy" id="2918900"/>
    <lineage>
        <taxon>Bacteria</taxon>
        <taxon>Bacillati</taxon>
        <taxon>Bacillota</taxon>
        <taxon>Bacilli</taxon>
        <taxon>Bacillales</taxon>
        <taxon>Paenibacillaceae</taxon>
        <taxon>Paenibacillus</taxon>
    </lineage>
</organism>
<dbReference type="EMBL" id="CP130318">
    <property type="protein sequence ID" value="WNQ12388.1"/>
    <property type="molecule type" value="Genomic_DNA"/>
</dbReference>
<dbReference type="NCBIfam" id="TIGR00125">
    <property type="entry name" value="cyt_tran_rel"/>
    <property type="match status" value="1"/>
</dbReference>
<sequence length="344" mass="39133">MPLTTGLTLGKFSPLHKGHQFMIETALRETDEVVVVIYDSPDVTNVPLPVRAGWIRTLYPQVEVIEAWGGPEETGYTREIEKAHEDYIASLLGGRRITHFYSSEPYGEHMSRALGAVDRRVDPDRKTFPVSGTAVRQAPFESRAFVDPVAYRDLVSSVLLLGAPSTGKSTLAARLAEELGTVWMPEYGREYWDAHQVDRRLTPEQLVEIAEGHLEREERMLGDANRYLFVDTNALTTRMFAQYYHGFVLPRLEELAVKAAVRHDLVFVCGDEIPYDDTWDRSGFGMRDLFQRKILADLAVRRIPYVTLTGTVEERVRQAKAVLERHEKYRSLPDRLARELGVLS</sequence>
<dbReference type="InterPro" id="IPR014729">
    <property type="entry name" value="Rossmann-like_a/b/a_fold"/>
</dbReference>
<dbReference type="Pfam" id="PF13521">
    <property type="entry name" value="AAA_28"/>
    <property type="match status" value="1"/>
</dbReference>
<proteinExistence type="predicted"/>
<dbReference type="GO" id="GO:0003824">
    <property type="term" value="F:catalytic activity"/>
    <property type="evidence" value="ECO:0007669"/>
    <property type="project" value="InterPro"/>
</dbReference>
<dbReference type="InterPro" id="IPR038727">
    <property type="entry name" value="NadR/Ttd14_AAA_dom"/>
</dbReference>
<dbReference type="KEGG" id="paun:MJA45_04885"/>
<gene>
    <name evidence="3" type="ORF">MJA45_04885</name>
</gene>
<dbReference type="SUPFAM" id="SSF52374">
    <property type="entry name" value="Nucleotidylyl transferase"/>
    <property type="match status" value="1"/>
</dbReference>
<evidence type="ECO:0000313" key="3">
    <source>
        <dbReference type="EMBL" id="WNQ12388.1"/>
    </source>
</evidence>
<dbReference type="Gene3D" id="3.40.50.300">
    <property type="entry name" value="P-loop containing nucleotide triphosphate hydrolases"/>
    <property type="match status" value="1"/>
</dbReference>
<dbReference type="InterPro" id="IPR052735">
    <property type="entry name" value="NAD_biosynth-regulator"/>
</dbReference>
<keyword evidence="4" id="KW-1185">Reference proteome</keyword>